<comment type="similarity">
    <text evidence="1">Belongs to the TRAFAC class TrmE-Era-EngA-EngB-Septin-like GTPase superfamily. AIG1/Toc34/Toc159-like paraseptin GTPase family. IAN subfamily.</text>
</comment>
<dbReference type="Pfam" id="PF04548">
    <property type="entry name" value="AIG1"/>
    <property type="match status" value="1"/>
</dbReference>
<organism evidence="5 6">
    <name type="scientific">Maylandia zebra</name>
    <name type="common">zebra mbuna</name>
    <dbReference type="NCBI Taxonomy" id="106582"/>
    <lineage>
        <taxon>Eukaryota</taxon>
        <taxon>Metazoa</taxon>
        <taxon>Chordata</taxon>
        <taxon>Craniata</taxon>
        <taxon>Vertebrata</taxon>
        <taxon>Euteleostomi</taxon>
        <taxon>Actinopterygii</taxon>
        <taxon>Neopterygii</taxon>
        <taxon>Teleostei</taxon>
        <taxon>Neoteleostei</taxon>
        <taxon>Acanthomorphata</taxon>
        <taxon>Ovalentaria</taxon>
        <taxon>Cichlomorphae</taxon>
        <taxon>Cichliformes</taxon>
        <taxon>Cichlidae</taxon>
        <taxon>African cichlids</taxon>
        <taxon>Pseudocrenilabrinae</taxon>
        <taxon>Haplochromini</taxon>
        <taxon>Maylandia</taxon>
        <taxon>Maylandia zebra complex</taxon>
    </lineage>
</organism>
<dbReference type="InterPro" id="IPR027417">
    <property type="entry name" value="P-loop_NTPase"/>
</dbReference>
<evidence type="ECO:0000256" key="1">
    <source>
        <dbReference type="ARBA" id="ARBA00008535"/>
    </source>
</evidence>
<dbReference type="AlphaFoldDB" id="A0A3P9DRM7"/>
<dbReference type="PROSITE" id="PS51720">
    <property type="entry name" value="G_AIG1"/>
    <property type="match status" value="1"/>
</dbReference>
<keyword evidence="3" id="KW-0342">GTP-binding</keyword>
<dbReference type="Ensembl" id="ENSMZET00005038218.1">
    <property type="protein sequence ID" value="ENSMZEP00005036928.1"/>
    <property type="gene ID" value="ENSMZEG00005027522.1"/>
</dbReference>
<evidence type="ECO:0000259" key="4">
    <source>
        <dbReference type="PROSITE" id="PS51720"/>
    </source>
</evidence>
<dbReference type="STRING" id="106582.ENSMZEP00005036928"/>
<feature type="domain" description="AIG1-type G" evidence="4">
    <location>
        <begin position="2"/>
        <end position="193"/>
    </location>
</feature>
<dbReference type="PANTHER" id="PTHR10903">
    <property type="entry name" value="GTPASE, IMAP FAMILY MEMBER-RELATED"/>
    <property type="match status" value="1"/>
</dbReference>
<accession>A0A3P9DRM7</accession>
<dbReference type="SUPFAM" id="SSF52540">
    <property type="entry name" value="P-loop containing nucleoside triphosphate hydrolases"/>
    <property type="match status" value="1"/>
</dbReference>
<sequence length="193" mass="21678">MDQSLTIILLGHTGTGKSASGNTILGQAMFESRRALKSVTTEISEKSKVLFGKQISVIDTPGILCDGSEEKIKTYFQEQLQSFRNVLFLVVIKIDRFTDEQKRAVEAAMEVIGDQELKNSFLLFTRGDDLDNMTLEDFINEDPQGSLPPLAEKFGRRYHVFNNKEGGQKQVRSLLDKIDEMVTLLSLLTSLWA</sequence>
<evidence type="ECO:0000256" key="3">
    <source>
        <dbReference type="ARBA" id="ARBA00023134"/>
    </source>
</evidence>
<dbReference type="InterPro" id="IPR006703">
    <property type="entry name" value="G_AIG1"/>
</dbReference>
<dbReference type="GO" id="GO:0005525">
    <property type="term" value="F:GTP binding"/>
    <property type="evidence" value="ECO:0007669"/>
    <property type="project" value="UniProtKB-KW"/>
</dbReference>
<proteinExistence type="inferred from homology"/>
<protein>
    <recommendedName>
        <fullName evidence="4">AIG1-type G domain-containing protein</fullName>
    </recommendedName>
</protein>
<dbReference type="FunFam" id="3.40.50.300:FF:000366">
    <property type="entry name" value="GTPase, IMAP family member 2"/>
    <property type="match status" value="1"/>
</dbReference>
<reference evidence="5" key="2">
    <citation type="submission" date="2025-09" db="UniProtKB">
        <authorList>
            <consortium name="Ensembl"/>
        </authorList>
    </citation>
    <scope>IDENTIFICATION</scope>
</reference>
<dbReference type="Gene3D" id="3.40.50.300">
    <property type="entry name" value="P-loop containing nucleotide triphosphate hydrolases"/>
    <property type="match status" value="1"/>
</dbReference>
<evidence type="ECO:0000256" key="2">
    <source>
        <dbReference type="ARBA" id="ARBA00022741"/>
    </source>
</evidence>
<reference evidence="5" key="1">
    <citation type="submission" date="2025-08" db="UniProtKB">
        <authorList>
            <consortium name="Ensembl"/>
        </authorList>
    </citation>
    <scope>IDENTIFICATION</scope>
</reference>
<evidence type="ECO:0000313" key="6">
    <source>
        <dbReference type="Proteomes" id="UP000265160"/>
    </source>
</evidence>
<keyword evidence="2" id="KW-0547">Nucleotide-binding</keyword>
<name>A0A3P9DRM7_9CICH</name>
<evidence type="ECO:0000313" key="5">
    <source>
        <dbReference type="Ensembl" id="ENSMZEP00005036928.1"/>
    </source>
</evidence>
<dbReference type="InterPro" id="IPR045058">
    <property type="entry name" value="GIMA/IAN/Toc"/>
</dbReference>
<dbReference type="PANTHER" id="PTHR10903:SF170">
    <property type="entry name" value="GTPASE IMAP FAMILY MEMBER 7"/>
    <property type="match status" value="1"/>
</dbReference>
<keyword evidence="6" id="KW-1185">Reference proteome</keyword>
<dbReference type="Proteomes" id="UP000265160">
    <property type="component" value="Unplaced"/>
</dbReference>
<dbReference type="GeneTree" id="ENSGT01140000282522"/>